<evidence type="ECO:0000256" key="3">
    <source>
        <dbReference type="ARBA" id="ARBA00022741"/>
    </source>
</evidence>
<evidence type="ECO:0000256" key="4">
    <source>
        <dbReference type="ARBA" id="ARBA00022777"/>
    </source>
</evidence>
<evidence type="ECO:0000256" key="5">
    <source>
        <dbReference type="ARBA" id="ARBA00022840"/>
    </source>
</evidence>
<dbReference type="InterPro" id="IPR030616">
    <property type="entry name" value="Aur-like"/>
</dbReference>
<dbReference type="Pfam" id="PF00069">
    <property type="entry name" value="Pkinase"/>
    <property type="match status" value="1"/>
</dbReference>
<dbReference type="eggNOG" id="KOG0580">
    <property type="taxonomic scope" value="Eukaryota"/>
</dbReference>
<dbReference type="EC" id="2.7.11.1" evidence="11"/>
<evidence type="ECO:0000256" key="1">
    <source>
        <dbReference type="ARBA" id="ARBA00022527"/>
    </source>
</evidence>
<dbReference type="SMART" id="SM00220">
    <property type="entry name" value="S_TKc"/>
    <property type="match status" value="1"/>
</dbReference>
<keyword evidence="1 10" id="KW-0723">Serine/threonine-protein kinase</keyword>
<dbReference type="OrthoDB" id="541276at2759"/>
<dbReference type="PROSITE" id="PS00108">
    <property type="entry name" value="PROTEIN_KINASE_ST"/>
    <property type="match status" value="1"/>
</dbReference>
<sequence>MKKNYNLEIYKLNLVDNKIFNSIDEFQFIKDPIKNRIQLGMGSFGEVKLAINKKTQEKYAIKIMNLKNMHSLQEIQGIEREIRVHSQLNHPNIIQYYDSFQENELVFIVLDYAQNGNLYSYLQKKKHFSEKEAFKFFYQTCQALKYLHEMNIVHRDIKPENILIDENLQVKLCDFGWCTEDMENPRNTFCGTYEYMAPEIVFRQQYDYRIDIWALGVLIYEFLHGSAPFKGKSLKEIQLKIQKGDVLFSTQITDLSKSLICKLLQANPLKRISIDDILQHPWMQKMKEGHEIQSNKKNSDRLICDQPKIKQQTIIVQKPNNNNISQSPLTLQKKQQKSIQLQQEIIKNDNFQVNLKSENKSQCCSQSNIKNFQDQKENILTAQKKKLLQNQRIHKICQLMMKIMTTLKTNRCIKNKKLIFLYKQKKQKIYNKTIWIINIKKIFYQKKMKIKVHFIQKKKLRIKFVL</sequence>
<evidence type="ECO:0000256" key="8">
    <source>
        <dbReference type="PIRSR" id="PIRSR630616-3"/>
    </source>
</evidence>
<reference evidence="13 14" key="1">
    <citation type="submission" date="2011-07" db="EMBL/GenBank/DDBJ databases">
        <authorList>
            <person name="Coyne R."/>
            <person name="Brami D."/>
            <person name="Johnson J."/>
            <person name="Hostetler J."/>
            <person name="Hannick L."/>
            <person name="Clark T."/>
            <person name="Cassidy-Hanley D."/>
            <person name="Inman J."/>
        </authorList>
    </citation>
    <scope>NUCLEOTIDE SEQUENCE [LARGE SCALE GENOMIC DNA]</scope>
    <source>
        <strain evidence="13 14">G5</strain>
    </source>
</reference>
<dbReference type="Proteomes" id="UP000008983">
    <property type="component" value="Unassembled WGS sequence"/>
</dbReference>
<evidence type="ECO:0000259" key="12">
    <source>
        <dbReference type="PROSITE" id="PS50011"/>
    </source>
</evidence>
<protein>
    <recommendedName>
        <fullName evidence="11">Aurora kinase</fullName>
        <ecNumber evidence="11">2.7.11.1</ecNumber>
    </recommendedName>
</protein>
<keyword evidence="3 7" id="KW-0547">Nucleotide-binding</keyword>
<dbReference type="PROSITE" id="PS50011">
    <property type="entry name" value="PROTEIN_KINASE_DOM"/>
    <property type="match status" value="1"/>
</dbReference>
<dbReference type="InterPro" id="IPR008271">
    <property type="entry name" value="Ser/Thr_kinase_AS"/>
</dbReference>
<evidence type="ECO:0000313" key="13">
    <source>
        <dbReference type="EMBL" id="EGR28202.1"/>
    </source>
</evidence>
<comment type="catalytic activity">
    <reaction evidence="11">
        <text>L-threonyl-[protein] + ATP = O-phospho-L-threonyl-[protein] + ADP + H(+)</text>
        <dbReference type="Rhea" id="RHEA:46608"/>
        <dbReference type="Rhea" id="RHEA-COMP:11060"/>
        <dbReference type="Rhea" id="RHEA-COMP:11605"/>
        <dbReference type="ChEBI" id="CHEBI:15378"/>
        <dbReference type="ChEBI" id="CHEBI:30013"/>
        <dbReference type="ChEBI" id="CHEBI:30616"/>
        <dbReference type="ChEBI" id="CHEBI:61977"/>
        <dbReference type="ChEBI" id="CHEBI:456216"/>
        <dbReference type="EC" id="2.7.11.1"/>
    </reaction>
</comment>
<dbReference type="AlphaFoldDB" id="G0R2T0"/>
<keyword evidence="2 11" id="KW-0808">Transferase</keyword>
<evidence type="ECO:0000256" key="9">
    <source>
        <dbReference type="PROSITE-ProRule" id="PRU10141"/>
    </source>
</evidence>
<dbReference type="GO" id="GO:0004674">
    <property type="term" value="F:protein serine/threonine kinase activity"/>
    <property type="evidence" value="ECO:0007669"/>
    <property type="project" value="UniProtKB-KW"/>
</dbReference>
<dbReference type="STRING" id="857967.G0R2T0"/>
<keyword evidence="4 11" id="KW-0418">Kinase</keyword>
<comment type="catalytic activity">
    <reaction evidence="11">
        <text>L-seryl-[protein] + ATP = O-phospho-L-seryl-[protein] + ADP + H(+)</text>
        <dbReference type="Rhea" id="RHEA:17989"/>
        <dbReference type="Rhea" id="RHEA-COMP:9863"/>
        <dbReference type="Rhea" id="RHEA-COMP:11604"/>
        <dbReference type="ChEBI" id="CHEBI:15378"/>
        <dbReference type="ChEBI" id="CHEBI:29999"/>
        <dbReference type="ChEBI" id="CHEBI:30616"/>
        <dbReference type="ChEBI" id="CHEBI:83421"/>
        <dbReference type="ChEBI" id="CHEBI:456216"/>
        <dbReference type="EC" id="2.7.11.1"/>
    </reaction>
</comment>
<feature type="binding site" evidence="7">
    <location>
        <begin position="160"/>
        <end position="161"/>
    </location>
    <ligand>
        <name>ATP</name>
        <dbReference type="ChEBI" id="CHEBI:30616"/>
    </ligand>
</feature>
<feature type="binding site" evidence="7">
    <location>
        <position position="174"/>
    </location>
    <ligand>
        <name>ATP</name>
        <dbReference type="ChEBI" id="CHEBI:30616"/>
    </ligand>
</feature>
<dbReference type="GeneID" id="14904252"/>
<feature type="active site" description="Proton acceptor" evidence="6">
    <location>
        <position position="156"/>
    </location>
</feature>
<dbReference type="FunFam" id="1.10.510.10:FF:000673">
    <property type="entry name" value="CAMK family protein kinase"/>
    <property type="match status" value="1"/>
</dbReference>
<dbReference type="FunFam" id="3.30.200.20:FF:000042">
    <property type="entry name" value="Aurora kinase A"/>
    <property type="match status" value="1"/>
</dbReference>
<gene>
    <name evidence="13" type="ORF">IMG5_181310</name>
</gene>
<dbReference type="PANTHER" id="PTHR24350">
    <property type="entry name" value="SERINE/THREONINE-PROTEIN KINASE IAL-RELATED"/>
    <property type="match status" value="1"/>
</dbReference>
<dbReference type="InParanoid" id="G0R2T0"/>
<evidence type="ECO:0000256" key="10">
    <source>
        <dbReference type="RuleBase" id="RU000304"/>
    </source>
</evidence>
<keyword evidence="5 7" id="KW-0067">ATP-binding</keyword>
<feature type="binding site" evidence="7">
    <location>
        <begin position="111"/>
        <end position="113"/>
    </location>
    <ligand>
        <name>ATP</name>
        <dbReference type="ChEBI" id="CHEBI:30616"/>
    </ligand>
</feature>
<dbReference type="RefSeq" id="XP_004027547.1">
    <property type="nucleotide sequence ID" value="XM_004027498.1"/>
</dbReference>
<proteinExistence type="inferred from homology"/>
<feature type="domain" description="Protein kinase" evidence="12">
    <location>
        <begin position="33"/>
        <end position="283"/>
    </location>
</feature>
<comment type="similarity">
    <text evidence="11">Belongs to the protein kinase superfamily. Ser/Thr protein kinase family. Aurora subfamily.</text>
</comment>
<evidence type="ECO:0000256" key="11">
    <source>
        <dbReference type="RuleBase" id="RU367134"/>
    </source>
</evidence>
<dbReference type="CDD" id="cd14007">
    <property type="entry name" value="STKc_Aurora"/>
    <property type="match status" value="1"/>
</dbReference>
<evidence type="ECO:0000256" key="7">
    <source>
        <dbReference type="PIRSR" id="PIRSR630616-2"/>
    </source>
</evidence>
<dbReference type="InterPro" id="IPR011009">
    <property type="entry name" value="Kinase-like_dom_sf"/>
</dbReference>
<evidence type="ECO:0000256" key="2">
    <source>
        <dbReference type="ARBA" id="ARBA00022679"/>
    </source>
</evidence>
<evidence type="ECO:0000256" key="6">
    <source>
        <dbReference type="PIRSR" id="PIRSR630616-1"/>
    </source>
</evidence>
<dbReference type="InterPro" id="IPR017441">
    <property type="entry name" value="Protein_kinase_ATP_BS"/>
</dbReference>
<dbReference type="PROSITE" id="PS00107">
    <property type="entry name" value="PROTEIN_KINASE_ATP"/>
    <property type="match status" value="1"/>
</dbReference>
<dbReference type="Gene3D" id="1.10.510.10">
    <property type="entry name" value="Transferase(Phosphotransferase) domain 1"/>
    <property type="match status" value="1"/>
</dbReference>
<evidence type="ECO:0000313" key="14">
    <source>
        <dbReference type="Proteomes" id="UP000008983"/>
    </source>
</evidence>
<keyword evidence="14" id="KW-1185">Reference proteome</keyword>
<feature type="binding site" evidence="7 9">
    <location>
        <position position="62"/>
    </location>
    <ligand>
        <name>ATP</name>
        <dbReference type="ChEBI" id="CHEBI:30616"/>
    </ligand>
</feature>
<dbReference type="InterPro" id="IPR000719">
    <property type="entry name" value="Prot_kinase_dom"/>
</dbReference>
<dbReference type="GO" id="GO:0005524">
    <property type="term" value="F:ATP binding"/>
    <property type="evidence" value="ECO:0007669"/>
    <property type="project" value="UniProtKB-UniRule"/>
</dbReference>
<name>G0R2T0_ICHMU</name>
<accession>G0R2T0</accession>
<organism evidence="13 14">
    <name type="scientific">Ichthyophthirius multifiliis</name>
    <name type="common">White spot disease agent</name>
    <name type="synonym">Ich</name>
    <dbReference type="NCBI Taxonomy" id="5932"/>
    <lineage>
        <taxon>Eukaryota</taxon>
        <taxon>Sar</taxon>
        <taxon>Alveolata</taxon>
        <taxon>Ciliophora</taxon>
        <taxon>Intramacronucleata</taxon>
        <taxon>Oligohymenophorea</taxon>
        <taxon>Hymenostomatida</taxon>
        <taxon>Ophryoglenina</taxon>
        <taxon>Ichthyophthirius</taxon>
    </lineage>
</organism>
<dbReference type="GO" id="GO:0106310">
    <property type="term" value="F:protein serine kinase activity"/>
    <property type="evidence" value="ECO:0007669"/>
    <property type="project" value="RHEA"/>
</dbReference>
<dbReference type="SUPFAM" id="SSF56112">
    <property type="entry name" value="Protein kinase-like (PK-like)"/>
    <property type="match status" value="1"/>
</dbReference>
<feature type="cross-link" description="Glycyl lysine isopeptide (Lys-Gly) (interchain with G-Cter in SUMO2)" evidence="8">
    <location>
        <position position="158"/>
    </location>
</feature>
<dbReference type="EMBL" id="GL984282">
    <property type="protein sequence ID" value="EGR28202.1"/>
    <property type="molecule type" value="Genomic_DNA"/>
</dbReference>
<dbReference type="OMA" id="AIDINGM"/>